<dbReference type="RefSeq" id="WP_130600206.1">
    <property type="nucleotide sequence ID" value="NZ_CP036200.1"/>
</dbReference>
<dbReference type="PRINTS" id="PR00778">
    <property type="entry name" value="HTHARSR"/>
</dbReference>
<dbReference type="Pfam" id="PF01022">
    <property type="entry name" value="HTH_5"/>
    <property type="match status" value="1"/>
</dbReference>
<keyword evidence="3" id="KW-0804">Transcription</keyword>
<evidence type="ECO:0000256" key="3">
    <source>
        <dbReference type="ARBA" id="ARBA00023163"/>
    </source>
</evidence>
<dbReference type="EMBL" id="CP036200">
    <property type="protein sequence ID" value="QBF83266.1"/>
    <property type="molecule type" value="Genomic_DNA"/>
</dbReference>
<feature type="domain" description="HTH arsR-type" evidence="4">
    <location>
        <begin position="4"/>
        <end position="98"/>
    </location>
</feature>
<sequence length="108" mass="12231">MNQQEQLRLDSRAAILKALAHPTRLWLLEKLQQQEHCVCDLTDGADADISTVSKHLSVLKHAGIVSSRREGKQVYYRLETPCLMKLFSCVETVIEKNATKHAELLSCK</sequence>
<proteinExistence type="predicted"/>
<dbReference type="KEGG" id="smai:EXU30_11575"/>
<dbReference type="Proteomes" id="UP000291106">
    <property type="component" value="Chromosome"/>
</dbReference>
<dbReference type="AlphaFoldDB" id="A0A411PI22"/>
<evidence type="ECO:0000256" key="2">
    <source>
        <dbReference type="ARBA" id="ARBA00023125"/>
    </source>
</evidence>
<dbReference type="GO" id="GO:0003700">
    <property type="term" value="F:DNA-binding transcription factor activity"/>
    <property type="evidence" value="ECO:0007669"/>
    <property type="project" value="InterPro"/>
</dbReference>
<dbReference type="InterPro" id="IPR011991">
    <property type="entry name" value="ArsR-like_HTH"/>
</dbReference>
<dbReference type="SMART" id="SM00418">
    <property type="entry name" value="HTH_ARSR"/>
    <property type="match status" value="1"/>
</dbReference>
<keyword evidence="6" id="KW-1185">Reference proteome</keyword>
<dbReference type="SUPFAM" id="SSF46785">
    <property type="entry name" value="Winged helix' DNA-binding domain"/>
    <property type="match status" value="1"/>
</dbReference>
<gene>
    <name evidence="5" type="ORF">EXU30_11575</name>
</gene>
<evidence type="ECO:0000256" key="1">
    <source>
        <dbReference type="ARBA" id="ARBA00023015"/>
    </source>
</evidence>
<protein>
    <submittedName>
        <fullName evidence="5">ArsR family transcriptional regulator</fullName>
    </submittedName>
</protein>
<reference evidence="5 6" key="1">
    <citation type="submission" date="2019-02" db="EMBL/GenBank/DDBJ databases">
        <title>Shewanella sp. D4-2 isolated from Dokdo Island.</title>
        <authorList>
            <person name="Baek K."/>
        </authorList>
    </citation>
    <scope>NUCLEOTIDE SEQUENCE [LARGE SCALE GENOMIC DNA]</scope>
    <source>
        <strain evidence="5 6">D4-2</strain>
    </source>
</reference>
<dbReference type="PROSITE" id="PS50987">
    <property type="entry name" value="HTH_ARSR_2"/>
    <property type="match status" value="1"/>
</dbReference>
<evidence type="ECO:0000313" key="6">
    <source>
        <dbReference type="Proteomes" id="UP000291106"/>
    </source>
</evidence>
<dbReference type="InterPro" id="IPR051011">
    <property type="entry name" value="Metal_resp_trans_reg"/>
</dbReference>
<dbReference type="InterPro" id="IPR036388">
    <property type="entry name" value="WH-like_DNA-bd_sf"/>
</dbReference>
<dbReference type="InterPro" id="IPR001845">
    <property type="entry name" value="HTH_ArsR_DNA-bd_dom"/>
</dbReference>
<accession>A0A411PI22</accession>
<evidence type="ECO:0000259" key="4">
    <source>
        <dbReference type="PROSITE" id="PS50987"/>
    </source>
</evidence>
<dbReference type="NCBIfam" id="NF033788">
    <property type="entry name" value="HTH_metalloreg"/>
    <property type="match status" value="1"/>
</dbReference>
<dbReference type="PANTHER" id="PTHR43132:SF2">
    <property type="entry name" value="ARSENICAL RESISTANCE OPERON REPRESSOR ARSR-RELATED"/>
    <property type="match status" value="1"/>
</dbReference>
<keyword evidence="1" id="KW-0805">Transcription regulation</keyword>
<dbReference type="CDD" id="cd00090">
    <property type="entry name" value="HTH_ARSR"/>
    <property type="match status" value="1"/>
</dbReference>
<organism evidence="5 6">
    <name type="scientific">Shewanella maritima</name>
    <dbReference type="NCBI Taxonomy" id="2520507"/>
    <lineage>
        <taxon>Bacteria</taxon>
        <taxon>Pseudomonadati</taxon>
        <taxon>Pseudomonadota</taxon>
        <taxon>Gammaproteobacteria</taxon>
        <taxon>Alteromonadales</taxon>
        <taxon>Shewanellaceae</taxon>
        <taxon>Shewanella</taxon>
    </lineage>
</organism>
<name>A0A411PI22_9GAMM</name>
<dbReference type="Gene3D" id="1.10.10.10">
    <property type="entry name" value="Winged helix-like DNA-binding domain superfamily/Winged helix DNA-binding domain"/>
    <property type="match status" value="1"/>
</dbReference>
<dbReference type="GO" id="GO:0003677">
    <property type="term" value="F:DNA binding"/>
    <property type="evidence" value="ECO:0007669"/>
    <property type="project" value="UniProtKB-KW"/>
</dbReference>
<dbReference type="InterPro" id="IPR036390">
    <property type="entry name" value="WH_DNA-bd_sf"/>
</dbReference>
<evidence type="ECO:0000313" key="5">
    <source>
        <dbReference type="EMBL" id="QBF83266.1"/>
    </source>
</evidence>
<dbReference type="PANTHER" id="PTHR43132">
    <property type="entry name" value="ARSENICAL RESISTANCE OPERON REPRESSOR ARSR-RELATED"/>
    <property type="match status" value="1"/>
</dbReference>
<dbReference type="OrthoDB" id="9814704at2"/>
<keyword evidence="2" id="KW-0238">DNA-binding</keyword>